<evidence type="ECO:0000256" key="12">
    <source>
        <dbReference type="PROSITE-ProRule" id="PRU00433"/>
    </source>
</evidence>
<evidence type="ECO:0000256" key="2">
    <source>
        <dbReference type="ARBA" id="ARBA00009650"/>
    </source>
</evidence>
<proteinExistence type="inferred from homology"/>
<keyword evidence="7 12" id="KW-0408">Iron</keyword>
<evidence type="ECO:0000256" key="1">
    <source>
        <dbReference type="ARBA" id="ARBA00002347"/>
    </source>
</evidence>
<dbReference type="AlphaFoldDB" id="A0AAN9SV44"/>
<gene>
    <name evidence="14" type="ORF">VNO78_12008</name>
</gene>
<evidence type="ECO:0000256" key="4">
    <source>
        <dbReference type="ARBA" id="ARBA00022617"/>
    </source>
</evidence>
<evidence type="ECO:0000256" key="5">
    <source>
        <dbReference type="ARBA" id="ARBA00022723"/>
    </source>
</evidence>
<evidence type="ECO:0000313" key="14">
    <source>
        <dbReference type="EMBL" id="KAK7400723.1"/>
    </source>
</evidence>
<dbReference type="PROSITE" id="PS51007">
    <property type="entry name" value="CYTC"/>
    <property type="match status" value="1"/>
</dbReference>
<feature type="domain" description="Cytochrome c" evidence="13">
    <location>
        <begin position="118"/>
        <end position="210"/>
    </location>
</feature>
<evidence type="ECO:0000259" key="13">
    <source>
        <dbReference type="PROSITE" id="PS51007"/>
    </source>
</evidence>
<keyword evidence="4 12" id="KW-0349">Heme</keyword>
<sequence>MEWQAPGIDSPLRKINLISCESMIHISDIKLIRTDTTLDLSQKAEKGTYEMKLASFISGSTDYTPLLFIKSNVMREEKPIATSVKEVKFFKSLAPPLVAAFLALSPICSTPVSSAQTIDIQRGTTLFRQACIGCHDAGGNIIQPGATLFTKDLQRNGVDTEEAIYRVTYYGKGRMPGFGKECMPRGQCTFGARLEDEDIKILAEFVKLQANQGWPSIETEEK</sequence>
<dbReference type="InterPro" id="IPR023655">
    <property type="entry name" value="Cyt_C6"/>
</dbReference>
<dbReference type="GO" id="GO:0009055">
    <property type="term" value="F:electron transfer activity"/>
    <property type="evidence" value="ECO:0007669"/>
    <property type="project" value="InterPro"/>
</dbReference>
<keyword evidence="3" id="KW-0813">Transport</keyword>
<dbReference type="GO" id="GO:0005506">
    <property type="term" value="F:iron ion binding"/>
    <property type="evidence" value="ECO:0007669"/>
    <property type="project" value="InterPro"/>
</dbReference>
<dbReference type="PANTHER" id="PTHR34688">
    <property type="entry name" value="CYTOCHROME C6, CHLOROPLASTIC"/>
    <property type="match status" value="1"/>
</dbReference>
<dbReference type="Pfam" id="PF13442">
    <property type="entry name" value="Cytochrome_CBB3"/>
    <property type="match status" value="1"/>
</dbReference>
<evidence type="ECO:0000256" key="11">
    <source>
        <dbReference type="ARBA" id="ARBA00033211"/>
    </source>
</evidence>
<name>A0AAN9SV44_PSOTE</name>
<dbReference type="SUPFAM" id="SSF46626">
    <property type="entry name" value="Cytochrome c"/>
    <property type="match status" value="1"/>
</dbReference>
<dbReference type="InterPro" id="IPR009056">
    <property type="entry name" value="Cyt_c-like_dom"/>
</dbReference>
<evidence type="ECO:0000256" key="10">
    <source>
        <dbReference type="ARBA" id="ARBA00031247"/>
    </source>
</evidence>
<reference evidence="14 15" key="1">
    <citation type="submission" date="2024-01" db="EMBL/GenBank/DDBJ databases">
        <title>The genomes of 5 underutilized Papilionoideae crops provide insights into root nodulation and disease resistanc.</title>
        <authorList>
            <person name="Jiang F."/>
        </authorList>
    </citation>
    <scope>NUCLEOTIDE SEQUENCE [LARGE SCALE GENOMIC DNA]</scope>
    <source>
        <strain evidence="14">DUOXIRENSHENG_FW03</strain>
        <tissue evidence="14">Leaves</tissue>
    </source>
</reference>
<evidence type="ECO:0000313" key="15">
    <source>
        <dbReference type="Proteomes" id="UP001386955"/>
    </source>
</evidence>
<dbReference type="Gene3D" id="1.10.760.10">
    <property type="entry name" value="Cytochrome c-like domain"/>
    <property type="match status" value="1"/>
</dbReference>
<dbReference type="Proteomes" id="UP001386955">
    <property type="component" value="Unassembled WGS sequence"/>
</dbReference>
<keyword evidence="6" id="KW-0249">Electron transport</keyword>
<dbReference type="FunFam" id="1.10.760.10:FF:000021">
    <property type="entry name" value="Cytochrome c6, chloroplastic"/>
    <property type="match status" value="1"/>
</dbReference>
<accession>A0AAN9SV44</accession>
<evidence type="ECO:0000256" key="3">
    <source>
        <dbReference type="ARBA" id="ARBA00022448"/>
    </source>
</evidence>
<keyword evidence="8" id="KW-0793">Thylakoid</keyword>
<comment type="similarity">
    <text evidence="2">Belongs to the cytochrome c family. PetJ subfamily.</text>
</comment>
<dbReference type="GO" id="GO:0020037">
    <property type="term" value="F:heme binding"/>
    <property type="evidence" value="ECO:0007669"/>
    <property type="project" value="InterPro"/>
</dbReference>
<comment type="function">
    <text evidence="1">Functions as an electron carrier between membrane-bound cytochrome b6-f and photosystem I in oxygenic photosynthesis.</text>
</comment>
<protein>
    <recommendedName>
        <fullName evidence="11">Cytochrome c-553</fullName>
    </recommendedName>
    <alternativeName>
        <fullName evidence="10">Cytochrome c553</fullName>
    </alternativeName>
    <alternativeName>
        <fullName evidence="9">Soluble cytochrome f</fullName>
    </alternativeName>
</protein>
<keyword evidence="5 12" id="KW-0479">Metal-binding</keyword>
<keyword evidence="15" id="KW-1185">Reference proteome</keyword>
<dbReference type="EMBL" id="JAYMYS010000003">
    <property type="protein sequence ID" value="KAK7400723.1"/>
    <property type="molecule type" value="Genomic_DNA"/>
</dbReference>
<dbReference type="PANTHER" id="PTHR34688:SF2">
    <property type="entry name" value="CYTOCHROME C6, CHLOROPLASTIC"/>
    <property type="match status" value="1"/>
</dbReference>
<evidence type="ECO:0000256" key="8">
    <source>
        <dbReference type="ARBA" id="ARBA00023078"/>
    </source>
</evidence>
<comment type="caution">
    <text evidence="14">The sequence shown here is derived from an EMBL/GenBank/DDBJ whole genome shotgun (WGS) entry which is preliminary data.</text>
</comment>
<evidence type="ECO:0000256" key="9">
    <source>
        <dbReference type="ARBA" id="ARBA00030448"/>
    </source>
</evidence>
<evidence type="ECO:0000256" key="7">
    <source>
        <dbReference type="ARBA" id="ARBA00023004"/>
    </source>
</evidence>
<organism evidence="14 15">
    <name type="scientific">Psophocarpus tetragonolobus</name>
    <name type="common">Winged bean</name>
    <name type="synonym">Dolichos tetragonolobus</name>
    <dbReference type="NCBI Taxonomy" id="3891"/>
    <lineage>
        <taxon>Eukaryota</taxon>
        <taxon>Viridiplantae</taxon>
        <taxon>Streptophyta</taxon>
        <taxon>Embryophyta</taxon>
        <taxon>Tracheophyta</taxon>
        <taxon>Spermatophyta</taxon>
        <taxon>Magnoliopsida</taxon>
        <taxon>eudicotyledons</taxon>
        <taxon>Gunneridae</taxon>
        <taxon>Pentapetalae</taxon>
        <taxon>rosids</taxon>
        <taxon>fabids</taxon>
        <taxon>Fabales</taxon>
        <taxon>Fabaceae</taxon>
        <taxon>Papilionoideae</taxon>
        <taxon>50 kb inversion clade</taxon>
        <taxon>NPAAA clade</taxon>
        <taxon>indigoferoid/millettioid clade</taxon>
        <taxon>Phaseoleae</taxon>
        <taxon>Psophocarpus</taxon>
    </lineage>
</organism>
<evidence type="ECO:0000256" key="6">
    <source>
        <dbReference type="ARBA" id="ARBA00022982"/>
    </source>
</evidence>
<dbReference type="InterPro" id="IPR036909">
    <property type="entry name" value="Cyt_c-like_dom_sf"/>
</dbReference>